<gene>
    <name evidence="4" type="ORF">CRP01_16465</name>
</gene>
<dbReference type="PROSITE" id="PS50110">
    <property type="entry name" value="RESPONSE_REGULATORY"/>
    <property type="match status" value="1"/>
</dbReference>
<dbReference type="GO" id="GO:0003677">
    <property type="term" value="F:DNA binding"/>
    <property type="evidence" value="ECO:0007669"/>
    <property type="project" value="UniProtKB-KW"/>
</dbReference>
<dbReference type="RefSeq" id="WP_099151157.1">
    <property type="nucleotide sequence ID" value="NZ_PDUD01000021.1"/>
</dbReference>
<evidence type="ECO:0000256" key="1">
    <source>
        <dbReference type="PROSITE-ProRule" id="PRU00169"/>
    </source>
</evidence>
<keyword evidence="5" id="KW-1185">Reference proteome</keyword>
<feature type="domain" description="Response regulatory" evidence="2">
    <location>
        <begin position="3"/>
        <end position="114"/>
    </location>
</feature>
<evidence type="ECO:0000259" key="2">
    <source>
        <dbReference type="PROSITE" id="PS50110"/>
    </source>
</evidence>
<dbReference type="PANTHER" id="PTHR37299:SF1">
    <property type="entry name" value="STAGE 0 SPORULATION PROTEIN A HOMOLOG"/>
    <property type="match status" value="1"/>
</dbReference>
<dbReference type="Gene3D" id="3.40.50.2300">
    <property type="match status" value="1"/>
</dbReference>
<dbReference type="InterPro" id="IPR046947">
    <property type="entry name" value="LytR-like"/>
</dbReference>
<dbReference type="InterPro" id="IPR011006">
    <property type="entry name" value="CheY-like_superfamily"/>
</dbReference>
<dbReference type="Pfam" id="PF00072">
    <property type="entry name" value="Response_reg"/>
    <property type="match status" value="1"/>
</dbReference>
<comment type="caution">
    <text evidence="4">The sequence shown here is derived from an EMBL/GenBank/DDBJ whole genome shotgun (WGS) entry which is preliminary data.</text>
</comment>
<dbReference type="AlphaFoldDB" id="A0A2D0NAN9"/>
<dbReference type="OrthoDB" id="2168082at2"/>
<keyword evidence="4" id="KW-0238">DNA-binding</keyword>
<dbReference type="PROSITE" id="PS50930">
    <property type="entry name" value="HTH_LYTTR"/>
    <property type="match status" value="1"/>
</dbReference>
<protein>
    <submittedName>
        <fullName evidence="4">DNA-binding response regulator</fullName>
    </submittedName>
</protein>
<dbReference type="Proteomes" id="UP000223913">
    <property type="component" value="Unassembled WGS sequence"/>
</dbReference>
<evidence type="ECO:0000313" key="4">
    <source>
        <dbReference type="EMBL" id="PHN05581.1"/>
    </source>
</evidence>
<dbReference type="EMBL" id="PDUD01000021">
    <property type="protein sequence ID" value="PHN05581.1"/>
    <property type="molecule type" value="Genomic_DNA"/>
</dbReference>
<dbReference type="SUPFAM" id="SSF52172">
    <property type="entry name" value="CheY-like"/>
    <property type="match status" value="1"/>
</dbReference>
<evidence type="ECO:0000313" key="5">
    <source>
        <dbReference type="Proteomes" id="UP000223913"/>
    </source>
</evidence>
<dbReference type="InterPro" id="IPR001789">
    <property type="entry name" value="Sig_transdc_resp-reg_receiver"/>
</dbReference>
<dbReference type="Gene3D" id="2.40.50.1020">
    <property type="entry name" value="LytTr DNA-binding domain"/>
    <property type="match status" value="1"/>
</dbReference>
<accession>A0A2D0NAN9</accession>
<organism evidence="4 5">
    <name type="scientific">Flavilitoribacter nigricans (strain ATCC 23147 / DSM 23189 / NBRC 102662 / NCIMB 1420 / SS-2)</name>
    <name type="common">Lewinella nigricans</name>
    <dbReference type="NCBI Taxonomy" id="1122177"/>
    <lineage>
        <taxon>Bacteria</taxon>
        <taxon>Pseudomonadati</taxon>
        <taxon>Bacteroidota</taxon>
        <taxon>Saprospiria</taxon>
        <taxon>Saprospirales</taxon>
        <taxon>Lewinellaceae</taxon>
        <taxon>Flavilitoribacter</taxon>
    </lineage>
</organism>
<proteinExistence type="predicted"/>
<dbReference type="InterPro" id="IPR007492">
    <property type="entry name" value="LytTR_DNA-bd_dom"/>
</dbReference>
<feature type="domain" description="HTH LytTR-type" evidence="3">
    <location>
        <begin position="139"/>
        <end position="211"/>
    </location>
</feature>
<dbReference type="SMART" id="SM00850">
    <property type="entry name" value="LytTR"/>
    <property type="match status" value="1"/>
</dbReference>
<name>A0A2D0NAN9_FLAN2</name>
<dbReference type="GO" id="GO:0000156">
    <property type="term" value="F:phosphorelay response regulator activity"/>
    <property type="evidence" value="ECO:0007669"/>
    <property type="project" value="InterPro"/>
</dbReference>
<sequence length="237" mass="26956">MLNCLIIDDEPLAIRLLSDYIDKTEGLSLLQSFTDPIEALQFAERQTPDLIFLDIQMPELTGIQFMKIANGKYPIILTTAYDHYALDSYEFDVIDYLLKPISLDRFMIAAGKAKKRLLSGGTEHSAAVPATAAPTQDYIFVKSDYKTLKIDLADIYYLEGLGDYVAIHLKEKKILTLENMKHFEATLPGQNFIRVHKSYLVALDKISFIERNRIVIKEQRLPIGATYKDAFWAKIGN</sequence>
<feature type="modified residue" description="4-aspartylphosphate" evidence="1">
    <location>
        <position position="54"/>
    </location>
</feature>
<dbReference type="PANTHER" id="PTHR37299">
    <property type="entry name" value="TRANSCRIPTIONAL REGULATOR-RELATED"/>
    <property type="match status" value="1"/>
</dbReference>
<reference evidence="4 5" key="1">
    <citation type="submission" date="2017-10" db="EMBL/GenBank/DDBJ databases">
        <title>The draft genome sequence of Lewinella nigricans NBRC 102662.</title>
        <authorList>
            <person name="Wang K."/>
        </authorList>
    </citation>
    <scope>NUCLEOTIDE SEQUENCE [LARGE SCALE GENOMIC DNA]</scope>
    <source>
        <strain evidence="4 5">NBRC 102662</strain>
    </source>
</reference>
<keyword evidence="1" id="KW-0597">Phosphoprotein</keyword>
<dbReference type="SMART" id="SM00448">
    <property type="entry name" value="REC"/>
    <property type="match status" value="1"/>
</dbReference>
<dbReference type="Pfam" id="PF04397">
    <property type="entry name" value="LytTR"/>
    <property type="match status" value="1"/>
</dbReference>
<evidence type="ECO:0000259" key="3">
    <source>
        <dbReference type="PROSITE" id="PS50930"/>
    </source>
</evidence>